<proteinExistence type="predicted"/>
<dbReference type="InterPro" id="IPR011527">
    <property type="entry name" value="ABC1_TM_dom"/>
</dbReference>
<comment type="subcellular location">
    <subcellularLocation>
        <location evidence="1">Membrane</location>
        <topology evidence="1">Multi-pass membrane protein</topology>
    </subcellularLocation>
</comment>
<evidence type="ECO:0000313" key="13">
    <source>
        <dbReference type="Proteomes" id="UP001152799"/>
    </source>
</evidence>
<feature type="transmembrane region" description="Helical" evidence="9">
    <location>
        <begin position="122"/>
        <end position="145"/>
    </location>
</feature>
<reference evidence="12" key="1">
    <citation type="submission" date="2022-01" db="EMBL/GenBank/DDBJ databases">
        <authorList>
            <person name="King R."/>
        </authorList>
    </citation>
    <scope>NUCLEOTIDE SEQUENCE</scope>
</reference>
<feature type="transmembrane region" description="Helical" evidence="9">
    <location>
        <begin position="301"/>
        <end position="328"/>
    </location>
</feature>
<accession>A0A9N9ME31</accession>
<evidence type="ECO:0000259" key="10">
    <source>
        <dbReference type="PROSITE" id="PS50893"/>
    </source>
</evidence>
<dbReference type="InterPro" id="IPR003593">
    <property type="entry name" value="AAA+_ATPase"/>
</dbReference>
<evidence type="ECO:0000259" key="11">
    <source>
        <dbReference type="PROSITE" id="PS50929"/>
    </source>
</evidence>
<feature type="transmembrane region" description="Helical" evidence="9">
    <location>
        <begin position="894"/>
        <end position="914"/>
    </location>
</feature>
<dbReference type="GO" id="GO:0005524">
    <property type="term" value="F:ATP binding"/>
    <property type="evidence" value="ECO:0007669"/>
    <property type="project" value="UniProtKB-KW"/>
</dbReference>
<dbReference type="FunFam" id="3.40.50.300:FF:000838">
    <property type="entry name" value="ABC multidrug transporter (Eurofung)"/>
    <property type="match status" value="1"/>
</dbReference>
<evidence type="ECO:0000256" key="5">
    <source>
        <dbReference type="ARBA" id="ARBA00022741"/>
    </source>
</evidence>
<dbReference type="InterPro" id="IPR050173">
    <property type="entry name" value="ABC_transporter_C-like"/>
</dbReference>
<dbReference type="Pfam" id="PF00005">
    <property type="entry name" value="ABC_tran"/>
    <property type="match status" value="2"/>
</dbReference>
<evidence type="ECO:0000256" key="8">
    <source>
        <dbReference type="ARBA" id="ARBA00023136"/>
    </source>
</evidence>
<dbReference type="CDD" id="cd18580">
    <property type="entry name" value="ABC_6TM_ABCC_D2"/>
    <property type="match status" value="1"/>
</dbReference>
<keyword evidence="4" id="KW-0677">Repeat</keyword>
<dbReference type="Gene3D" id="1.20.1560.10">
    <property type="entry name" value="ABC transporter type 1, transmembrane domain"/>
    <property type="match status" value="2"/>
</dbReference>
<dbReference type="PROSITE" id="PS50893">
    <property type="entry name" value="ABC_TRANSPORTER_2"/>
    <property type="match status" value="2"/>
</dbReference>
<dbReference type="CDD" id="cd18579">
    <property type="entry name" value="ABC_6TM_ABCC_D1"/>
    <property type="match status" value="1"/>
</dbReference>
<feature type="domain" description="ABC transmembrane type-1" evidence="11">
    <location>
        <begin position="95"/>
        <end position="319"/>
    </location>
</feature>
<dbReference type="GO" id="GO:0016020">
    <property type="term" value="C:membrane"/>
    <property type="evidence" value="ECO:0007669"/>
    <property type="project" value="UniProtKB-SubCell"/>
</dbReference>
<dbReference type="Pfam" id="PF00664">
    <property type="entry name" value="ABC_membrane"/>
    <property type="match status" value="2"/>
</dbReference>
<dbReference type="InterPro" id="IPR044746">
    <property type="entry name" value="ABCC_6TM_D1"/>
</dbReference>
<dbReference type="SUPFAM" id="SSF90123">
    <property type="entry name" value="ABC transporter transmembrane region"/>
    <property type="match status" value="2"/>
</dbReference>
<evidence type="ECO:0000256" key="1">
    <source>
        <dbReference type="ARBA" id="ARBA00004141"/>
    </source>
</evidence>
<dbReference type="PANTHER" id="PTHR24223:SF448">
    <property type="entry name" value="FI20146P1-RELATED"/>
    <property type="match status" value="1"/>
</dbReference>
<dbReference type="Gene3D" id="3.40.50.300">
    <property type="entry name" value="P-loop containing nucleotide triphosphate hydrolases"/>
    <property type="match status" value="2"/>
</dbReference>
<dbReference type="OrthoDB" id="6500128at2759"/>
<dbReference type="InterPro" id="IPR044726">
    <property type="entry name" value="ABCC_6TM_D2"/>
</dbReference>
<dbReference type="InterPro" id="IPR017871">
    <property type="entry name" value="ABC_transporter-like_CS"/>
</dbReference>
<organism evidence="12 13">
    <name type="scientific">Ceutorhynchus assimilis</name>
    <name type="common">cabbage seed weevil</name>
    <dbReference type="NCBI Taxonomy" id="467358"/>
    <lineage>
        <taxon>Eukaryota</taxon>
        <taxon>Metazoa</taxon>
        <taxon>Ecdysozoa</taxon>
        <taxon>Arthropoda</taxon>
        <taxon>Hexapoda</taxon>
        <taxon>Insecta</taxon>
        <taxon>Pterygota</taxon>
        <taxon>Neoptera</taxon>
        <taxon>Endopterygota</taxon>
        <taxon>Coleoptera</taxon>
        <taxon>Polyphaga</taxon>
        <taxon>Cucujiformia</taxon>
        <taxon>Curculionidae</taxon>
        <taxon>Ceutorhynchinae</taxon>
        <taxon>Ceutorhynchus</taxon>
    </lineage>
</organism>
<evidence type="ECO:0000256" key="9">
    <source>
        <dbReference type="SAM" id="Phobius"/>
    </source>
</evidence>
<feature type="transmembrane region" description="Helical" evidence="9">
    <location>
        <begin position="807"/>
        <end position="826"/>
    </location>
</feature>
<keyword evidence="7 9" id="KW-1133">Transmembrane helix</keyword>
<dbReference type="PROSITE" id="PS50929">
    <property type="entry name" value="ABC_TM1F"/>
    <property type="match status" value="2"/>
</dbReference>
<feature type="domain" description="ABC transporter" evidence="10">
    <location>
        <begin position="983"/>
        <end position="1209"/>
    </location>
</feature>
<sequence>MYSGSEEVRQKNPRQTSNLLSFLTFGYTLQLFKKGNLQESDIYEVPTFCSSKRCGDKIDQDWQYCKSTLRLLIKRFGNKYFLYTAIHTTWDLFRSTILPYAMSRFIAYFEKNQTRITKQDSYFYGFTIIFVYIFQSLWIHNYFTLECTLGTQIRSSITSLIYRKVIKLRPDQVKGSSMGSIVTILTKDIRTIESTIWPLSDTILGLIKFFYLSYLLYIRIGIPSLVVTGLMAMTVALQAILSKFVLKLRLKVGKKADERLQFTREILSAIKIIKMYTWEMFFHRRICEARKKETKANVRSWYLGYFIIGFGTMFAKLLFPVFLLSYISFGYSIDTELVYYLMGLFKEFASVIGSLLPNGFGLTAEFYASVVRIGRILNMEEHLTDPKEKYKTLDRILAPAKLNFQNISLSIDGEAILSDLTLCIDKPGLYMFSGPLGSGKTSILKIILEEYSPTRGHFEIFGNMSYASQDPWLFPATVRQNILFGQSFDSERYDKIIEICSLRQDLTHLPNGDNTVVIDGGLNLSKGQQARVNLARAIYKQSDIYLLDDPLACLDVKVQDDIFQVCIKQFLKDKIVVLVTQNNNHLKHANKLYILEHGRIKTIIKPDEEIFDNNKNQLIIMPINVEKHHKLVKIYHEDKNIGSVDVKNYYRYVKYGGGILVFGFLISVFFLAQLTESYSDKLVSQWVDYQQNTTITTNEEISYQRDNTFDMYIIMIVFSTVIDLVQSYWFLAYCRKASIRFHKLMSQSVINCVMTFMDNHFVGNILNRFSYDLDHIDEVFPFLFRDLIIAFFGIGGTLILILTVDWIFLIIMLLFFVTLVVLRAFYIPAARALKRLGAITRSPFIGHLNATVDGLSTIRAFKQESLLKNEFDKHQDLAISVAYMEMLTERAFGYALDLDCSIFISLVILTFLFVDTDTSVGNVGLALTQVFTMSSYLQWIVRTWASIEQCMTSVERVVEYTKIPQENAILGENLSNWPKYGQIEYRNVNLIYNFQSRVLKNVSFLIKPGQKVGIVGRTGAGKSSIITTLFRLYEYQGNIVIDGVDISKLSLQFLRSNIAIIPQDPTIFQGTIRENIDPYGTCLDKDIWRSLKNVKLEAWVPSLDENILNLSLSTGQKQLICFARALLKNNSVVVMDEPTANLDTETDRLLHDLIKLNFSQCTLIMVAHRLDSILDFDKVMVMENGEVVEFDNPRKLLEDTGSFFWRMVNVIK</sequence>
<keyword evidence="3 9" id="KW-0812">Transmembrane</keyword>
<dbReference type="SUPFAM" id="SSF52540">
    <property type="entry name" value="P-loop containing nucleoside triphosphate hydrolases"/>
    <property type="match status" value="2"/>
</dbReference>
<evidence type="ECO:0000313" key="12">
    <source>
        <dbReference type="EMBL" id="CAG9762985.1"/>
    </source>
</evidence>
<evidence type="ECO:0000256" key="7">
    <source>
        <dbReference type="ARBA" id="ARBA00022989"/>
    </source>
</evidence>
<evidence type="ECO:0000256" key="6">
    <source>
        <dbReference type="ARBA" id="ARBA00022840"/>
    </source>
</evidence>
<keyword evidence="5" id="KW-0547">Nucleotide-binding</keyword>
<dbReference type="GO" id="GO:0016887">
    <property type="term" value="F:ATP hydrolysis activity"/>
    <property type="evidence" value="ECO:0007669"/>
    <property type="project" value="InterPro"/>
</dbReference>
<feature type="transmembrane region" description="Helical" evidence="9">
    <location>
        <begin position="782"/>
        <end position="801"/>
    </location>
</feature>
<dbReference type="InterPro" id="IPR027417">
    <property type="entry name" value="P-loop_NTPase"/>
</dbReference>
<dbReference type="PROSITE" id="PS00211">
    <property type="entry name" value="ABC_TRANSPORTER_1"/>
    <property type="match status" value="1"/>
</dbReference>
<dbReference type="FunFam" id="3.40.50.300:FF:000973">
    <property type="entry name" value="Multidrug resistance-associated protein 4"/>
    <property type="match status" value="1"/>
</dbReference>
<dbReference type="Proteomes" id="UP001152799">
    <property type="component" value="Chromosome 12"/>
</dbReference>
<dbReference type="AlphaFoldDB" id="A0A9N9ME31"/>
<dbReference type="PANTHER" id="PTHR24223">
    <property type="entry name" value="ATP-BINDING CASSETTE SUB-FAMILY C"/>
    <property type="match status" value="1"/>
</dbReference>
<evidence type="ECO:0000256" key="4">
    <source>
        <dbReference type="ARBA" id="ARBA00022737"/>
    </source>
</evidence>
<keyword evidence="8 9" id="KW-0472">Membrane</keyword>
<feature type="transmembrane region" description="Helical" evidence="9">
    <location>
        <begin position="224"/>
        <end position="246"/>
    </location>
</feature>
<dbReference type="EMBL" id="OU892288">
    <property type="protein sequence ID" value="CAG9762985.1"/>
    <property type="molecule type" value="Genomic_DNA"/>
</dbReference>
<dbReference type="CDD" id="cd03244">
    <property type="entry name" value="ABCC_MRP_domain2"/>
    <property type="match status" value="1"/>
</dbReference>
<protein>
    <submittedName>
        <fullName evidence="12">Uncharacterized protein</fullName>
    </submittedName>
</protein>
<dbReference type="InterPro" id="IPR003439">
    <property type="entry name" value="ABC_transporter-like_ATP-bd"/>
</dbReference>
<dbReference type="SMART" id="SM00382">
    <property type="entry name" value="AAA"/>
    <property type="match status" value="2"/>
</dbReference>
<dbReference type="InterPro" id="IPR036640">
    <property type="entry name" value="ABC1_TM_sf"/>
</dbReference>
<evidence type="ECO:0000256" key="3">
    <source>
        <dbReference type="ARBA" id="ARBA00022692"/>
    </source>
</evidence>
<evidence type="ECO:0000256" key="2">
    <source>
        <dbReference type="ARBA" id="ARBA00022448"/>
    </source>
</evidence>
<gene>
    <name evidence="12" type="ORF">CEUTPL_LOCUS3656</name>
</gene>
<feature type="transmembrane region" description="Helical" evidence="9">
    <location>
        <begin position="652"/>
        <end position="672"/>
    </location>
</feature>
<keyword evidence="2" id="KW-0813">Transport</keyword>
<name>A0A9N9ME31_9CUCU</name>
<keyword evidence="6" id="KW-0067">ATP-binding</keyword>
<dbReference type="GO" id="GO:0140359">
    <property type="term" value="F:ABC-type transporter activity"/>
    <property type="evidence" value="ECO:0007669"/>
    <property type="project" value="InterPro"/>
</dbReference>
<dbReference type="FunFam" id="1.20.1560.10:FF:000014">
    <property type="entry name" value="Multidrug resistance-associated protein member 4"/>
    <property type="match status" value="1"/>
</dbReference>
<feature type="domain" description="ABC transmembrane type-1" evidence="11">
    <location>
        <begin position="711"/>
        <end position="949"/>
    </location>
</feature>
<keyword evidence="13" id="KW-1185">Reference proteome</keyword>
<feature type="transmembrane region" description="Helical" evidence="9">
    <location>
        <begin position="712"/>
        <end position="734"/>
    </location>
</feature>
<feature type="domain" description="ABC transporter" evidence="10">
    <location>
        <begin position="402"/>
        <end position="622"/>
    </location>
</feature>
<feature type="transmembrane region" description="Helical" evidence="9">
    <location>
        <begin position="348"/>
        <end position="370"/>
    </location>
</feature>